<dbReference type="Proteomes" id="UP001529245">
    <property type="component" value="Unassembled WGS sequence"/>
</dbReference>
<dbReference type="PROSITE" id="PS51635">
    <property type="entry name" value="PNPLA"/>
    <property type="match status" value="1"/>
</dbReference>
<evidence type="ECO:0000256" key="4">
    <source>
        <dbReference type="PROSITE-ProRule" id="PRU01161"/>
    </source>
</evidence>
<name>A0ABT6Y0K4_ALISE</name>
<keyword evidence="7" id="KW-1185">Reference proteome</keyword>
<dbReference type="PANTHER" id="PTHR14226:SF29">
    <property type="entry name" value="NEUROPATHY TARGET ESTERASE SWS"/>
    <property type="match status" value="1"/>
</dbReference>
<feature type="short sequence motif" description="GXSXG" evidence="4">
    <location>
        <begin position="41"/>
        <end position="45"/>
    </location>
</feature>
<dbReference type="RefSeq" id="WP_283204293.1">
    <property type="nucleotide sequence ID" value="NZ_JASGCB010000024.1"/>
</dbReference>
<dbReference type="InterPro" id="IPR002641">
    <property type="entry name" value="PNPLA_dom"/>
</dbReference>
<dbReference type="InterPro" id="IPR050301">
    <property type="entry name" value="NTE"/>
</dbReference>
<keyword evidence="3 4" id="KW-0443">Lipid metabolism</keyword>
<feature type="domain" description="PNPLA" evidence="5">
    <location>
        <begin position="10"/>
        <end position="198"/>
    </location>
</feature>
<comment type="caution">
    <text evidence="4">Lacks conserved residue(s) required for the propagation of feature annotation.</text>
</comment>
<accession>A0ABT6Y0K4</accession>
<proteinExistence type="predicted"/>
<feature type="short sequence motif" description="DGA/G" evidence="4">
    <location>
        <begin position="185"/>
        <end position="187"/>
    </location>
</feature>
<evidence type="ECO:0000256" key="1">
    <source>
        <dbReference type="ARBA" id="ARBA00022801"/>
    </source>
</evidence>
<reference evidence="6 7" key="1">
    <citation type="submission" date="2023-04" db="EMBL/GenBank/DDBJ databases">
        <title>A. sendaiensis sub sp. chiapanensis a novel subspecie with specific adaptation in bacterial cell wall isolated from an active volcano.</title>
        <authorList>
            <person name="Alvarez Gutierrez P.E."/>
            <person name="Ortiz Cortes L.Y."/>
        </authorList>
    </citation>
    <scope>NUCLEOTIDE SEQUENCE [LARGE SCALE GENOMIC DNA]</scope>
    <source>
        <strain evidence="6 7">PA2</strain>
    </source>
</reference>
<dbReference type="InterPro" id="IPR016035">
    <property type="entry name" value="Acyl_Trfase/lysoPLipase"/>
</dbReference>
<organism evidence="6 7">
    <name type="scientific">Alicyclobacillus sendaiensis PA2</name>
    <dbReference type="NCBI Taxonomy" id="3029425"/>
    <lineage>
        <taxon>Bacteria</taxon>
        <taxon>Bacillati</taxon>
        <taxon>Bacillota</taxon>
        <taxon>Bacilli</taxon>
        <taxon>Bacillales</taxon>
        <taxon>Alicyclobacillaceae</taxon>
        <taxon>Alicyclobacillus</taxon>
    </lineage>
</organism>
<feature type="active site" description="Nucleophile" evidence="4">
    <location>
        <position position="43"/>
    </location>
</feature>
<dbReference type="Pfam" id="PF01734">
    <property type="entry name" value="Patatin"/>
    <property type="match status" value="1"/>
</dbReference>
<protein>
    <submittedName>
        <fullName evidence="6">Patatin-like phospholipase family protein</fullName>
    </submittedName>
</protein>
<dbReference type="EMBL" id="JASGCB010000024">
    <property type="protein sequence ID" value="MDI9260861.1"/>
    <property type="molecule type" value="Genomic_DNA"/>
</dbReference>
<dbReference type="Gene3D" id="3.40.1090.10">
    <property type="entry name" value="Cytosolic phospholipase A2 catalytic domain"/>
    <property type="match status" value="2"/>
</dbReference>
<evidence type="ECO:0000256" key="3">
    <source>
        <dbReference type="ARBA" id="ARBA00023098"/>
    </source>
</evidence>
<evidence type="ECO:0000313" key="6">
    <source>
        <dbReference type="EMBL" id="MDI9260861.1"/>
    </source>
</evidence>
<evidence type="ECO:0000313" key="7">
    <source>
        <dbReference type="Proteomes" id="UP001529245"/>
    </source>
</evidence>
<feature type="active site" description="Proton acceptor" evidence="4">
    <location>
        <position position="185"/>
    </location>
</feature>
<dbReference type="PANTHER" id="PTHR14226">
    <property type="entry name" value="NEUROPATHY TARGET ESTERASE/SWISS CHEESE D.MELANOGASTER"/>
    <property type="match status" value="1"/>
</dbReference>
<sequence>MADRKWDLGVALSGGTLKAAAHVGVLSALDRLGISPDAIAGTSAGSLVACLYAYGYRAQDLEQLARSFPGWRLVDYGFPAAKSILTLAASRLRICQAQDPIPPGLLRGARFRQYIERLLAHRRPQMPVFALATDLVSGRPIVFTPNDIRMDAVERTEAMALAVAGSCALPGVFPPVRHGPYLLVDGAMRHYVPVSVLRQLGCRRILAVNLYRLPAQFHPKTMIDVFLRAFDILLRESIDNDLDAPSVLLLEPELNAVKGPPFERLPGYIRAGRACVERHADAIRNFVRP</sequence>
<dbReference type="SUPFAM" id="SSF52151">
    <property type="entry name" value="FabD/lysophospholipase-like"/>
    <property type="match status" value="1"/>
</dbReference>
<gene>
    <name evidence="6" type="ORF">QID03_11870</name>
</gene>
<evidence type="ECO:0000256" key="2">
    <source>
        <dbReference type="ARBA" id="ARBA00022963"/>
    </source>
</evidence>
<comment type="caution">
    <text evidence="6">The sequence shown here is derived from an EMBL/GenBank/DDBJ whole genome shotgun (WGS) entry which is preliminary data.</text>
</comment>
<keyword evidence="2 4" id="KW-0442">Lipid degradation</keyword>
<keyword evidence="1 4" id="KW-0378">Hydrolase</keyword>
<evidence type="ECO:0000259" key="5">
    <source>
        <dbReference type="PROSITE" id="PS51635"/>
    </source>
</evidence>